<accession>G7YJQ0</accession>
<keyword evidence="9" id="KW-1185">Reference proteome</keyword>
<feature type="compositionally biased region" description="Acidic residues" evidence="6">
    <location>
        <begin position="934"/>
        <end position="953"/>
    </location>
</feature>
<dbReference type="AlphaFoldDB" id="G7YJQ0"/>
<dbReference type="InterPro" id="IPR007110">
    <property type="entry name" value="Ig-like_dom"/>
</dbReference>
<dbReference type="Gene3D" id="2.60.40.10">
    <property type="entry name" value="Immunoglobulins"/>
    <property type="match status" value="1"/>
</dbReference>
<evidence type="ECO:0000256" key="1">
    <source>
        <dbReference type="ARBA" id="ARBA00004613"/>
    </source>
</evidence>
<dbReference type="PANTHER" id="PTHR22906:SF43">
    <property type="entry name" value="PROPERDIN"/>
    <property type="match status" value="1"/>
</dbReference>
<reference key="2">
    <citation type="submission" date="2011-10" db="EMBL/GenBank/DDBJ databases">
        <title>The genome and transcriptome sequence of Clonorchis sinensis provide insights into the carcinogenic liver fluke.</title>
        <authorList>
            <person name="Wang X."/>
            <person name="Huang Y."/>
            <person name="Chen W."/>
            <person name="Liu H."/>
            <person name="Guo L."/>
            <person name="Chen Y."/>
            <person name="Luo F."/>
            <person name="Zhou W."/>
            <person name="Sun J."/>
            <person name="Mao Q."/>
            <person name="Liang P."/>
            <person name="Zhou C."/>
            <person name="Tian Y."/>
            <person name="Men J."/>
            <person name="Lv X."/>
            <person name="Huang L."/>
            <person name="Zhou J."/>
            <person name="Hu Y."/>
            <person name="Li R."/>
            <person name="Zhang F."/>
            <person name="Lei H."/>
            <person name="Li X."/>
            <person name="Hu X."/>
            <person name="Liang C."/>
            <person name="Xu J."/>
            <person name="Wu Z."/>
            <person name="Yu X."/>
        </authorList>
    </citation>
    <scope>NUCLEOTIDE SEQUENCE</scope>
    <source>
        <strain>Henan</strain>
    </source>
</reference>
<dbReference type="SUPFAM" id="SSF82895">
    <property type="entry name" value="TSP-1 type 1 repeat"/>
    <property type="match status" value="2"/>
</dbReference>
<keyword evidence="3" id="KW-0732">Signal</keyword>
<dbReference type="PROSITE" id="PS50092">
    <property type="entry name" value="TSP1"/>
    <property type="match status" value="2"/>
</dbReference>
<dbReference type="InterPro" id="IPR013783">
    <property type="entry name" value="Ig-like_fold"/>
</dbReference>
<evidence type="ECO:0000256" key="4">
    <source>
        <dbReference type="ARBA" id="ARBA00022737"/>
    </source>
</evidence>
<keyword evidence="4" id="KW-0677">Repeat</keyword>
<protein>
    <recommendedName>
        <fullName evidence="7">Ig-like domain-containing protein</fullName>
    </recommendedName>
</protein>
<gene>
    <name evidence="8" type="ORF">CLF_109716</name>
</gene>
<dbReference type="InterPro" id="IPR052065">
    <property type="entry name" value="Compl_asym_regulator"/>
</dbReference>
<keyword evidence="2" id="KW-0964">Secreted</keyword>
<evidence type="ECO:0000256" key="5">
    <source>
        <dbReference type="ARBA" id="ARBA00023157"/>
    </source>
</evidence>
<dbReference type="Proteomes" id="UP000008909">
    <property type="component" value="Unassembled WGS sequence"/>
</dbReference>
<evidence type="ECO:0000313" key="8">
    <source>
        <dbReference type="EMBL" id="GAA53181.1"/>
    </source>
</evidence>
<comment type="subcellular location">
    <subcellularLocation>
        <location evidence="1">Secreted</location>
    </subcellularLocation>
</comment>
<feature type="domain" description="Ig-like" evidence="7">
    <location>
        <begin position="566"/>
        <end position="693"/>
    </location>
</feature>
<feature type="compositionally biased region" description="Polar residues" evidence="6">
    <location>
        <begin position="1054"/>
        <end position="1066"/>
    </location>
</feature>
<dbReference type="PANTHER" id="PTHR22906">
    <property type="entry name" value="PROPERDIN"/>
    <property type="match status" value="1"/>
</dbReference>
<name>G7YJQ0_CLOSI</name>
<organism evidence="8 9">
    <name type="scientific">Clonorchis sinensis</name>
    <name type="common">Chinese liver fluke</name>
    <dbReference type="NCBI Taxonomy" id="79923"/>
    <lineage>
        <taxon>Eukaryota</taxon>
        <taxon>Metazoa</taxon>
        <taxon>Spiralia</taxon>
        <taxon>Lophotrochozoa</taxon>
        <taxon>Platyhelminthes</taxon>
        <taxon>Trematoda</taxon>
        <taxon>Digenea</taxon>
        <taxon>Opisthorchiida</taxon>
        <taxon>Opisthorchiata</taxon>
        <taxon>Opisthorchiidae</taxon>
        <taxon>Clonorchis</taxon>
    </lineage>
</organism>
<evidence type="ECO:0000313" key="9">
    <source>
        <dbReference type="Proteomes" id="UP000008909"/>
    </source>
</evidence>
<dbReference type="InterPro" id="IPR000884">
    <property type="entry name" value="TSP1_rpt"/>
</dbReference>
<dbReference type="InterPro" id="IPR036179">
    <property type="entry name" value="Ig-like_dom_sf"/>
</dbReference>
<dbReference type="EMBL" id="DF143437">
    <property type="protein sequence ID" value="GAA53181.1"/>
    <property type="molecule type" value="Genomic_DNA"/>
</dbReference>
<feature type="region of interest" description="Disordered" evidence="6">
    <location>
        <begin position="1054"/>
        <end position="1123"/>
    </location>
</feature>
<dbReference type="PROSITE" id="PS50835">
    <property type="entry name" value="IG_LIKE"/>
    <property type="match status" value="1"/>
</dbReference>
<dbReference type="SMART" id="SM00209">
    <property type="entry name" value="TSP1"/>
    <property type="match status" value="2"/>
</dbReference>
<evidence type="ECO:0000259" key="7">
    <source>
        <dbReference type="PROSITE" id="PS50835"/>
    </source>
</evidence>
<dbReference type="Pfam" id="PF00090">
    <property type="entry name" value="TSP_1"/>
    <property type="match status" value="2"/>
</dbReference>
<reference evidence="8" key="1">
    <citation type="journal article" date="2011" name="Genome Biol.">
        <title>The draft genome of the carcinogenic human liver fluke Clonorchis sinensis.</title>
        <authorList>
            <person name="Wang X."/>
            <person name="Chen W."/>
            <person name="Huang Y."/>
            <person name="Sun J."/>
            <person name="Men J."/>
            <person name="Liu H."/>
            <person name="Luo F."/>
            <person name="Guo L."/>
            <person name="Lv X."/>
            <person name="Deng C."/>
            <person name="Zhou C."/>
            <person name="Fan Y."/>
            <person name="Li X."/>
            <person name="Huang L."/>
            <person name="Hu Y."/>
            <person name="Liang C."/>
            <person name="Hu X."/>
            <person name="Xu J."/>
            <person name="Yu X."/>
        </authorList>
    </citation>
    <scope>NUCLEOTIDE SEQUENCE [LARGE SCALE GENOMIC DNA]</scope>
    <source>
        <strain evidence="8">Henan</strain>
    </source>
</reference>
<dbReference type="SUPFAM" id="SSF48726">
    <property type="entry name" value="Immunoglobulin"/>
    <property type="match status" value="1"/>
</dbReference>
<keyword evidence="5" id="KW-1015">Disulfide bond</keyword>
<dbReference type="Gene3D" id="2.20.100.10">
    <property type="entry name" value="Thrombospondin type-1 (TSP1) repeat"/>
    <property type="match status" value="1"/>
</dbReference>
<proteinExistence type="predicted"/>
<sequence>MVSSNGMPATSSTRPYCHQLPMARMDNCRSLWNTFVDSDHALVRSRFFLHFPGQCKVRTNRLAAERMADPDVRRTYQNRLLELLPSAGGEALVNTRYLINHMMEVRLFGILRSHTAEYGETGYTTVLTNRNIAGIQHRIRGRLKFNWCHNRQMRQMATRERLNCFEFNSRVGLSHLCVRKTFSPNQSFGKSTWKMLVDHWAQITAATYCLEVRECGTDSPSFLFKLAVIMSGEPHGSGYIITTFWSSLGNTEGITKPISLAETSGAKKSFCDRSQWRFDRFMEPEGTEQIGEMIFTCHSDSGVPSFTSKSYFPFLIRIGEVSPEYIIVPLEPGIKKCTKDAIPGEQLTTAAQRMQECDCFFIHITDQSETAGRRTGHPLNKTSWFMVLSTKLQSENHSYHWGTWSPLPLTCSVTCGRGLRCRWRKCLDSYGNVQSSADLCRNPEDYESKAETCTVCVVSSRCPTLPGWGAWGPWGLCIPRYPNSTKACQPGIMMRSRNCDSPPPEPPPRDIPCVGVSRQTTDCLYNCGETKAGTTAHVAQRLQLQMEEDHRKGLTNIRNVLRRRPGDHVRMTCETPTYRLAKRLSEHKRRKLAHGALSTKELKVTWYKNGEPLKLYEPQSRINRLLYSLGRRKKKKKKGPPNELLDENDRWRKLLPTSDAELEDVDLLFLSVTEGDQGFYTCELSYDRFRGVAMYYSLLIVGTSYEGQSADPFYLHSNLGYNYALQNAPVWFEASELVWKLNAHEFTRGIAIARPRRIMRMTGLNQTHQGTWRCYLIIPSPGSFANINAPRMRVARYILVNEFQLKVKRDVDSLWQLAEFPKAMKTLRNVNTSCALCALFLFWFLLLTVWAAKRWIERSLTVSQKKAIVQEIVDNECRLLLTARKRAGFNKERLLPLILQEHQRLELANRHLVERLLDLQLLRDIDGRKKKAGDDEEQKIETDEKEEQNEEDEVTKTETVQQDTSTGNDLVGRVGSMLKSTRKTLELRPFTRLSLHKNRESAGVKMEQFGRVHRASKLRSFVGRSSERLNPTEMDHSRRKSTIWSQKRTSMVNIITQRRPSTPVSSDRSEELDLPTPESVSGMPKLSRTSNQHTRSRRITQLIASVDEQDSVEQAPVDHTQPK</sequence>
<evidence type="ECO:0000256" key="6">
    <source>
        <dbReference type="SAM" id="MobiDB-lite"/>
    </source>
</evidence>
<evidence type="ECO:0000256" key="2">
    <source>
        <dbReference type="ARBA" id="ARBA00022525"/>
    </source>
</evidence>
<evidence type="ECO:0000256" key="3">
    <source>
        <dbReference type="ARBA" id="ARBA00022729"/>
    </source>
</evidence>
<dbReference type="InterPro" id="IPR036383">
    <property type="entry name" value="TSP1_rpt_sf"/>
</dbReference>
<feature type="region of interest" description="Disordered" evidence="6">
    <location>
        <begin position="932"/>
        <end position="972"/>
    </location>
</feature>
<feature type="compositionally biased region" description="Polar residues" evidence="6">
    <location>
        <begin position="959"/>
        <end position="968"/>
    </location>
</feature>